<dbReference type="Proteomes" id="UP000027120">
    <property type="component" value="Unassembled WGS sequence"/>
</dbReference>
<dbReference type="InterPro" id="IPR036575">
    <property type="entry name" value="TFIIS_cen_dom_sf"/>
</dbReference>
<dbReference type="AlphaFoldDB" id="A0A067ECI5"/>
<keyword evidence="4" id="KW-0539">Nucleus</keyword>
<organism evidence="6 7">
    <name type="scientific">Citrus sinensis</name>
    <name type="common">Sweet orange</name>
    <name type="synonym">Citrus aurantium var. sinensis</name>
    <dbReference type="NCBI Taxonomy" id="2711"/>
    <lineage>
        <taxon>Eukaryota</taxon>
        <taxon>Viridiplantae</taxon>
        <taxon>Streptophyta</taxon>
        <taxon>Embryophyta</taxon>
        <taxon>Tracheophyta</taxon>
        <taxon>Spermatophyta</taxon>
        <taxon>Magnoliopsida</taxon>
        <taxon>eudicotyledons</taxon>
        <taxon>Gunneridae</taxon>
        <taxon>Pentapetalae</taxon>
        <taxon>rosids</taxon>
        <taxon>malvids</taxon>
        <taxon>Sapindales</taxon>
        <taxon>Rutaceae</taxon>
        <taxon>Aurantioideae</taxon>
        <taxon>Citrus</taxon>
    </lineage>
</organism>
<dbReference type="GO" id="GO:0006351">
    <property type="term" value="P:DNA-templated transcription"/>
    <property type="evidence" value="ECO:0007669"/>
    <property type="project" value="InterPro"/>
</dbReference>
<evidence type="ECO:0000256" key="3">
    <source>
        <dbReference type="ARBA" id="ARBA00022833"/>
    </source>
</evidence>
<gene>
    <name evidence="6" type="ORF">CISIN_1g021763mg</name>
</gene>
<dbReference type="EMBL" id="KK785127">
    <property type="protein sequence ID" value="KDO48932.1"/>
    <property type="molecule type" value="Genomic_DNA"/>
</dbReference>
<keyword evidence="7" id="KW-1185">Reference proteome</keyword>
<dbReference type="GO" id="GO:0006357">
    <property type="term" value="P:regulation of transcription by RNA polymerase II"/>
    <property type="evidence" value="ECO:0000318"/>
    <property type="project" value="GO_Central"/>
</dbReference>
<evidence type="ECO:0000256" key="2">
    <source>
        <dbReference type="ARBA" id="ARBA00022771"/>
    </source>
</evidence>
<proteinExistence type="predicted"/>
<keyword evidence="1" id="KW-0479">Metal-binding</keyword>
<accession>A0A067ECI5</accession>
<dbReference type="SMART" id="SM00510">
    <property type="entry name" value="TFS2M"/>
    <property type="match status" value="1"/>
</dbReference>
<evidence type="ECO:0000256" key="4">
    <source>
        <dbReference type="ARBA" id="ARBA00023242"/>
    </source>
</evidence>
<feature type="domain" description="TFIIS central" evidence="5">
    <location>
        <begin position="164"/>
        <end position="288"/>
    </location>
</feature>
<keyword evidence="3" id="KW-0862">Zinc</keyword>
<evidence type="ECO:0000313" key="6">
    <source>
        <dbReference type="EMBL" id="KDO48932.1"/>
    </source>
</evidence>
<reference evidence="6 7" key="1">
    <citation type="submission" date="2014-04" db="EMBL/GenBank/DDBJ databases">
        <authorList>
            <consortium name="International Citrus Genome Consortium"/>
            <person name="Gmitter F."/>
            <person name="Chen C."/>
            <person name="Farmerie W."/>
            <person name="Harkins T."/>
            <person name="Desany B."/>
            <person name="Mohiuddin M."/>
            <person name="Kodira C."/>
            <person name="Borodovsky M."/>
            <person name="Lomsadze A."/>
            <person name="Burns P."/>
            <person name="Jenkins J."/>
            <person name="Prochnik S."/>
            <person name="Shu S."/>
            <person name="Chapman J."/>
            <person name="Pitluck S."/>
            <person name="Schmutz J."/>
            <person name="Rokhsar D."/>
        </authorList>
    </citation>
    <scope>NUCLEOTIDE SEQUENCE</scope>
</reference>
<dbReference type="Pfam" id="PF07500">
    <property type="entry name" value="TFIIS_M"/>
    <property type="match status" value="1"/>
</dbReference>
<sequence>MKLGIYKSSEFVRPSSLNSFISSSLISLCDFYSFSTLNRSSDLTQFSFSSISFDFNINLRNQSIKHRSLLSLIVMGLSKNIDFEITLRNQSIKRRSLLRSMVMGLSRNRRSRECAESMKSKLPSDIKKKRKFEEEEHAAFTCSKKPPATVSKNEEFKCSDVDATRNQFRERLVEGLSKVYEENNEEMMKEQLGACDLVGVAASVESALFKTLGPITGSNRPQYRTILFSVRDSTNPDFRRKILLGEVKPESIPTMTDEEMSSHKVQEEIREIRERVLAKIPDSVDDDDDPYERLKADDRWLFYRSYIG</sequence>
<dbReference type="SUPFAM" id="SSF46942">
    <property type="entry name" value="Elongation factor TFIIS domain 2"/>
    <property type="match status" value="1"/>
</dbReference>
<dbReference type="InterPro" id="IPR003618">
    <property type="entry name" value="TFIIS_cen_dom"/>
</dbReference>
<dbReference type="GO" id="GO:0008270">
    <property type="term" value="F:zinc ion binding"/>
    <property type="evidence" value="ECO:0007669"/>
    <property type="project" value="UniProtKB-KW"/>
</dbReference>
<dbReference type="eggNOG" id="KOG1105">
    <property type="taxonomic scope" value="Eukaryota"/>
</dbReference>
<dbReference type="PANTHER" id="PTHR11477">
    <property type="entry name" value="TRANSCRIPTION FACTOR S-II ZINC FINGER DOMAIN-CONTAINING PROTEIN"/>
    <property type="match status" value="1"/>
</dbReference>
<evidence type="ECO:0000256" key="1">
    <source>
        <dbReference type="ARBA" id="ARBA00022723"/>
    </source>
</evidence>
<evidence type="ECO:0000313" key="7">
    <source>
        <dbReference type="Proteomes" id="UP000027120"/>
    </source>
</evidence>
<dbReference type="SMR" id="A0A067ECI5"/>
<dbReference type="PANTHER" id="PTHR11477:SF0">
    <property type="entry name" value="IP08861P-RELATED"/>
    <property type="match status" value="1"/>
</dbReference>
<protein>
    <recommendedName>
        <fullName evidence="5">TFIIS central domain-containing protein</fullName>
    </recommendedName>
</protein>
<dbReference type="GO" id="GO:0005634">
    <property type="term" value="C:nucleus"/>
    <property type="evidence" value="ECO:0000318"/>
    <property type="project" value="GO_Central"/>
</dbReference>
<dbReference type="PROSITE" id="PS51321">
    <property type="entry name" value="TFIIS_CENTRAL"/>
    <property type="match status" value="1"/>
</dbReference>
<keyword evidence="2" id="KW-0863">Zinc-finger</keyword>
<evidence type="ECO:0000259" key="5">
    <source>
        <dbReference type="PROSITE" id="PS51321"/>
    </source>
</evidence>
<dbReference type="Gene3D" id="1.10.472.30">
    <property type="entry name" value="Transcription elongation factor S-II, central domain"/>
    <property type="match status" value="1"/>
</dbReference>
<name>A0A067ECI5_CITSI</name>
<dbReference type="STRING" id="2711.A0A067ECI5"/>